<organism evidence="2 3">
    <name type="scientific">Candidatus Marimicrobium litorale</name>
    <dbReference type="NCBI Taxonomy" id="2518991"/>
    <lineage>
        <taxon>Bacteria</taxon>
        <taxon>Pseudomonadati</taxon>
        <taxon>Pseudomonadota</taxon>
        <taxon>Gammaproteobacteria</taxon>
        <taxon>Cellvibrionales</taxon>
        <taxon>Halieaceae</taxon>
        <taxon>Marimicrobium</taxon>
    </lineage>
</organism>
<evidence type="ECO:0000313" key="2">
    <source>
        <dbReference type="EMBL" id="MCX2977130.1"/>
    </source>
</evidence>
<dbReference type="Proteomes" id="UP001143304">
    <property type="component" value="Unassembled WGS sequence"/>
</dbReference>
<feature type="transmembrane region" description="Helical" evidence="1">
    <location>
        <begin position="12"/>
        <end position="30"/>
    </location>
</feature>
<dbReference type="EMBL" id="SHNO01000001">
    <property type="protein sequence ID" value="MCX2977130.1"/>
    <property type="molecule type" value="Genomic_DNA"/>
</dbReference>
<dbReference type="Gene3D" id="3.30.70.100">
    <property type="match status" value="1"/>
</dbReference>
<evidence type="ECO:0000256" key="1">
    <source>
        <dbReference type="SAM" id="Phobius"/>
    </source>
</evidence>
<protein>
    <submittedName>
        <fullName evidence="2">Uncharacterized protein</fullName>
    </submittedName>
</protein>
<feature type="transmembrane region" description="Helical" evidence="1">
    <location>
        <begin position="195"/>
        <end position="212"/>
    </location>
</feature>
<keyword evidence="1" id="KW-0472">Membrane</keyword>
<accession>A0ABT3T4N0</accession>
<keyword evidence="1" id="KW-0812">Transmembrane</keyword>
<comment type="caution">
    <text evidence="2">The sequence shown here is derived from an EMBL/GenBank/DDBJ whole genome shotgun (WGS) entry which is preliminary data.</text>
</comment>
<evidence type="ECO:0000313" key="3">
    <source>
        <dbReference type="Proteomes" id="UP001143304"/>
    </source>
</evidence>
<gene>
    <name evidence="2" type="ORF">EYC82_07150</name>
</gene>
<keyword evidence="1" id="KW-1133">Transmembrane helix</keyword>
<sequence length="218" mass="24983">MAEGNQVHRRRWSRSWIVLGVLYGIFFFWYTSFEGPLTEEEVAHFSRVIENSPGGQERLERWQGFMQSDTGDDFAVWNAIGLYETPKAVAGALPGESTQQVLDRYSSPFMSKALMRAGHIVMLGFSTGKAIDLWGLEDADNWDQGALIRYRSRRDLLEIFEEITANESSIHAFKVAAMEKTIAFPLDPWYQLGDLRLVLAMLFLIIALLLQLRCNRQR</sequence>
<proteinExistence type="predicted"/>
<dbReference type="RefSeq" id="WP_279248859.1">
    <property type="nucleotide sequence ID" value="NZ_SHNO01000001.1"/>
</dbReference>
<name>A0ABT3T4N0_9GAMM</name>
<keyword evidence="3" id="KW-1185">Reference proteome</keyword>
<reference evidence="2" key="1">
    <citation type="submission" date="2019-02" db="EMBL/GenBank/DDBJ databases">
        <authorList>
            <person name="Li S.-H."/>
        </authorList>
    </citation>
    <scope>NUCLEOTIDE SEQUENCE</scope>
    <source>
        <strain evidence="2">IMCC11814</strain>
    </source>
</reference>